<dbReference type="InterPro" id="IPR025558">
    <property type="entry name" value="DUF4283"/>
</dbReference>
<dbReference type="EMBL" id="JABEZY010000012">
    <property type="protein sequence ID" value="MBA0750601.1"/>
    <property type="molecule type" value="Genomic_DNA"/>
</dbReference>
<proteinExistence type="predicted"/>
<dbReference type="Proteomes" id="UP000593579">
    <property type="component" value="Unassembled WGS sequence"/>
</dbReference>
<reference evidence="2 3" key="1">
    <citation type="journal article" date="2019" name="Genome Biol. Evol.">
        <title>Insights into the evolution of the New World diploid cottons (Gossypium, subgenus Houzingenia) based on genome sequencing.</title>
        <authorList>
            <person name="Grover C.E."/>
            <person name="Arick M.A. 2nd"/>
            <person name="Thrash A."/>
            <person name="Conover J.L."/>
            <person name="Sanders W.S."/>
            <person name="Peterson D.G."/>
            <person name="Frelichowski J.E."/>
            <person name="Scheffler J.A."/>
            <person name="Scheffler B.E."/>
            <person name="Wendel J.F."/>
        </authorList>
    </citation>
    <scope>NUCLEOTIDE SEQUENCE [LARGE SCALE GENOMIC DNA]</scope>
    <source>
        <strain evidence="2">5</strain>
        <tissue evidence="2">Leaf</tissue>
    </source>
</reference>
<sequence>MANLNTVDVDLANLNIMDEEEDPLVVVGDDITIDPEYGLCLVGRVFTDSIVNFPSLKNTLANLWHPLRRVSITEIEDKRILFRFYSEIDLKRVMDNLSLMVTPKRGGQLVSKWLREELENDRRYELSGAFCVTYKKPMDLRIEDSMGQIEEIGDGSELEDMPVEFVDGKKRQDWKMHYQRLLTSRPTGHN</sequence>
<evidence type="ECO:0000313" key="2">
    <source>
        <dbReference type="EMBL" id="MBA0750601.1"/>
    </source>
</evidence>
<protein>
    <recommendedName>
        <fullName evidence="1">DUF4283 domain-containing protein</fullName>
    </recommendedName>
</protein>
<accession>A0A7J9CQC0</accession>
<organism evidence="2 3">
    <name type="scientific">Gossypium gossypioides</name>
    <name type="common">Mexican cotton</name>
    <name type="synonym">Selera gossypioides</name>
    <dbReference type="NCBI Taxonomy" id="34282"/>
    <lineage>
        <taxon>Eukaryota</taxon>
        <taxon>Viridiplantae</taxon>
        <taxon>Streptophyta</taxon>
        <taxon>Embryophyta</taxon>
        <taxon>Tracheophyta</taxon>
        <taxon>Spermatophyta</taxon>
        <taxon>Magnoliopsida</taxon>
        <taxon>eudicotyledons</taxon>
        <taxon>Gunneridae</taxon>
        <taxon>Pentapetalae</taxon>
        <taxon>rosids</taxon>
        <taxon>malvids</taxon>
        <taxon>Malvales</taxon>
        <taxon>Malvaceae</taxon>
        <taxon>Malvoideae</taxon>
        <taxon>Gossypium</taxon>
    </lineage>
</organism>
<gene>
    <name evidence="2" type="ORF">Gogos_002007</name>
</gene>
<evidence type="ECO:0000259" key="1">
    <source>
        <dbReference type="Pfam" id="PF14111"/>
    </source>
</evidence>
<keyword evidence="3" id="KW-1185">Reference proteome</keyword>
<dbReference type="AlphaFoldDB" id="A0A7J9CQC0"/>
<name>A0A7J9CQC0_GOSGO</name>
<evidence type="ECO:0000313" key="3">
    <source>
        <dbReference type="Proteomes" id="UP000593579"/>
    </source>
</evidence>
<dbReference type="Pfam" id="PF14111">
    <property type="entry name" value="DUF4283"/>
    <property type="match status" value="1"/>
</dbReference>
<comment type="caution">
    <text evidence="2">The sequence shown here is derived from an EMBL/GenBank/DDBJ whole genome shotgun (WGS) entry which is preliminary data.</text>
</comment>
<feature type="domain" description="DUF4283" evidence="1">
    <location>
        <begin position="39"/>
        <end position="95"/>
    </location>
</feature>
<dbReference type="OrthoDB" id="997759at2759"/>